<protein>
    <submittedName>
        <fullName evidence="2">Uncharacterized protein</fullName>
    </submittedName>
</protein>
<dbReference type="AlphaFoldDB" id="A0A8J2PI93"/>
<evidence type="ECO:0000256" key="1">
    <source>
        <dbReference type="SAM" id="MobiDB-lite"/>
    </source>
</evidence>
<accession>A0A8J2PI93</accession>
<evidence type="ECO:0000313" key="3">
    <source>
        <dbReference type="Proteomes" id="UP000708208"/>
    </source>
</evidence>
<evidence type="ECO:0000313" key="2">
    <source>
        <dbReference type="EMBL" id="CAG7816430.1"/>
    </source>
</evidence>
<sequence>MRKTSTVRTKSAPPLGRVLSDQTYGSSRASPAKAQPSALGKAAVIAELEQSSQVGGVREWKEELKRRQVEEEKNAIKELAQYYNPGNFVAETCGMQVPNTDTAGAVIPAWKRQMLAKKAAEKARKEAEEQIKQEAEAKRIASIPPWRRQLLQRRESDGKCAQ</sequence>
<gene>
    <name evidence="2" type="ORF">AFUS01_LOCUS27051</name>
</gene>
<feature type="region of interest" description="Disordered" evidence="1">
    <location>
        <begin position="1"/>
        <end position="36"/>
    </location>
</feature>
<dbReference type="OrthoDB" id="10261302at2759"/>
<dbReference type="Proteomes" id="UP000708208">
    <property type="component" value="Unassembled WGS sequence"/>
</dbReference>
<reference evidence="2" key="1">
    <citation type="submission" date="2021-06" db="EMBL/GenBank/DDBJ databases">
        <authorList>
            <person name="Hodson N. C."/>
            <person name="Mongue J. A."/>
            <person name="Jaron S. K."/>
        </authorList>
    </citation>
    <scope>NUCLEOTIDE SEQUENCE</scope>
</reference>
<feature type="compositionally biased region" description="Polar residues" evidence="1">
    <location>
        <begin position="20"/>
        <end position="29"/>
    </location>
</feature>
<keyword evidence="3" id="KW-1185">Reference proteome</keyword>
<organism evidence="2 3">
    <name type="scientific">Allacma fusca</name>
    <dbReference type="NCBI Taxonomy" id="39272"/>
    <lineage>
        <taxon>Eukaryota</taxon>
        <taxon>Metazoa</taxon>
        <taxon>Ecdysozoa</taxon>
        <taxon>Arthropoda</taxon>
        <taxon>Hexapoda</taxon>
        <taxon>Collembola</taxon>
        <taxon>Symphypleona</taxon>
        <taxon>Sminthuridae</taxon>
        <taxon>Allacma</taxon>
    </lineage>
</organism>
<name>A0A8J2PI93_9HEXA</name>
<proteinExistence type="predicted"/>
<dbReference type="EMBL" id="CAJVCH010370075">
    <property type="protein sequence ID" value="CAG7816430.1"/>
    <property type="molecule type" value="Genomic_DNA"/>
</dbReference>
<comment type="caution">
    <text evidence="2">The sequence shown here is derived from an EMBL/GenBank/DDBJ whole genome shotgun (WGS) entry which is preliminary data.</text>
</comment>